<dbReference type="RefSeq" id="WP_259039913.1">
    <property type="nucleotide sequence ID" value="NZ_JANUBL010000003.1"/>
</dbReference>
<reference evidence="4" key="1">
    <citation type="submission" date="2022-08" db="EMBL/GenBank/DDBJ databases">
        <title>Genomic Encyclopedia of Type Strains, Phase V (KMG-V): Genome sequencing to study the core and pangenomes of soil and plant-associated prokaryotes.</title>
        <authorList>
            <person name="Whitman W."/>
        </authorList>
    </citation>
    <scope>NUCLEOTIDE SEQUENCE</scope>
    <source>
        <strain evidence="4">SP3026</strain>
    </source>
</reference>
<evidence type="ECO:0000259" key="3">
    <source>
        <dbReference type="Pfam" id="PF13505"/>
    </source>
</evidence>
<accession>A0A9X2V516</accession>
<feature type="domain" description="Outer membrane protein beta-barrel" evidence="3">
    <location>
        <begin position="11"/>
        <end position="207"/>
    </location>
</feature>
<dbReference type="InterPro" id="IPR027385">
    <property type="entry name" value="Beta-barrel_OMP"/>
</dbReference>
<dbReference type="Pfam" id="PF13505">
    <property type="entry name" value="OMP_b-brl"/>
    <property type="match status" value="1"/>
</dbReference>
<feature type="signal peptide" evidence="2">
    <location>
        <begin position="1"/>
        <end position="21"/>
    </location>
</feature>
<dbReference type="Gene3D" id="2.40.160.20">
    <property type="match status" value="1"/>
</dbReference>
<dbReference type="SUPFAM" id="SSF56925">
    <property type="entry name" value="OMPA-like"/>
    <property type="match status" value="1"/>
</dbReference>
<sequence>MRRTAALLIVLGLVFSTRVSAQPAVSVRGNVGAAFFQSPEGLNNILNSGVDLGLEAGLEVYDGLEVVLQGSYDRFTLNSDNVALLDDNLSVGTSVEGGALNLINGTVGLRYTLKNQSDAHPYVAGGIGLYRTELAEARVRQGENVLPERSTRRRGFHLAIGSNFRVDETYGVFFEPRYVVVDTGGSDLQTGDSTRYVTVRLGVEVQF</sequence>
<evidence type="ECO:0000256" key="2">
    <source>
        <dbReference type="SAM" id="SignalP"/>
    </source>
</evidence>
<dbReference type="AlphaFoldDB" id="A0A9X2V516"/>
<proteinExistence type="predicted"/>
<dbReference type="EMBL" id="JANUBL010000003">
    <property type="protein sequence ID" value="MCS4121427.1"/>
    <property type="molecule type" value="Genomic_DNA"/>
</dbReference>
<gene>
    <name evidence="4" type="ORF">GGP45_001780</name>
</gene>
<dbReference type="InterPro" id="IPR011250">
    <property type="entry name" value="OMP/PagP_B-barrel"/>
</dbReference>
<dbReference type="Proteomes" id="UP001155144">
    <property type="component" value="Unassembled WGS sequence"/>
</dbReference>
<keyword evidence="1 2" id="KW-0732">Signal</keyword>
<feature type="chain" id="PRO_5040738178" evidence="2">
    <location>
        <begin position="22"/>
        <end position="207"/>
    </location>
</feature>
<name>A0A9X2V516_9BACT</name>
<comment type="caution">
    <text evidence="4">The sequence shown here is derived from an EMBL/GenBank/DDBJ whole genome shotgun (WGS) entry which is preliminary data.</text>
</comment>
<protein>
    <submittedName>
        <fullName evidence="4">Opacity protein-like surface antigen</fullName>
    </submittedName>
</protein>
<evidence type="ECO:0000256" key="1">
    <source>
        <dbReference type="ARBA" id="ARBA00022729"/>
    </source>
</evidence>
<organism evidence="4 5">
    <name type="scientific">Salinibacter ruber</name>
    <dbReference type="NCBI Taxonomy" id="146919"/>
    <lineage>
        <taxon>Bacteria</taxon>
        <taxon>Pseudomonadati</taxon>
        <taxon>Rhodothermota</taxon>
        <taxon>Rhodothermia</taxon>
        <taxon>Rhodothermales</taxon>
        <taxon>Salinibacteraceae</taxon>
        <taxon>Salinibacter</taxon>
    </lineage>
</organism>
<evidence type="ECO:0000313" key="5">
    <source>
        <dbReference type="Proteomes" id="UP001155144"/>
    </source>
</evidence>
<evidence type="ECO:0000313" key="4">
    <source>
        <dbReference type="EMBL" id="MCS4121427.1"/>
    </source>
</evidence>